<evidence type="ECO:0000313" key="2">
    <source>
        <dbReference type="Proteomes" id="UP000264589"/>
    </source>
</evidence>
<accession>A0A371RL86</accession>
<dbReference type="Proteomes" id="UP000264589">
    <property type="component" value="Unassembled WGS sequence"/>
</dbReference>
<dbReference type="AlphaFoldDB" id="A0A371RL86"/>
<sequence>MRFKPASQPRDIIDDHRMRLAAMGAQEAEHFHHAGAGGEASRHIVGEDLHHLKAAIAGIFPAARFL</sequence>
<gene>
    <name evidence="1" type="ORF">DX908_13595</name>
</gene>
<name>A0A371RL86_9PROT</name>
<comment type="caution">
    <text evidence="1">The sequence shown here is derived from an EMBL/GenBank/DDBJ whole genome shotgun (WGS) entry which is preliminary data.</text>
</comment>
<evidence type="ECO:0000313" key="1">
    <source>
        <dbReference type="EMBL" id="RFB06207.1"/>
    </source>
</evidence>
<protein>
    <submittedName>
        <fullName evidence="1">Uncharacterized protein</fullName>
    </submittedName>
</protein>
<reference evidence="1 2" key="1">
    <citation type="submission" date="2018-08" db="EMBL/GenBank/DDBJ databases">
        <title>Parvularcula sp. SM1705, isolated from surface water of the South Sea China.</title>
        <authorList>
            <person name="Sun L."/>
        </authorList>
    </citation>
    <scope>NUCLEOTIDE SEQUENCE [LARGE SCALE GENOMIC DNA]</scope>
    <source>
        <strain evidence="1 2">SM1705</strain>
    </source>
</reference>
<keyword evidence="2" id="KW-1185">Reference proteome</keyword>
<dbReference type="EMBL" id="QUQO01000001">
    <property type="protein sequence ID" value="RFB06207.1"/>
    <property type="molecule type" value="Genomic_DNA"/>
</dbReference>
<proteinExistence type="predicted"/>
<dbReference type="InParanoid" id="A0A371RL86"/>
<organism evidence="1 2">
    <name type="scientific">Parvularcula marina</name>
    <dbReference type="NCBI Taxonomy" id="2292771"/>
    <lineage>
        <taxon>Bacteria</taxon>
        <taxon>Pseudomonadati</taxon>
        <taxon>Pseudomonadota</taxon>
        <taxon>Alphaproteobacteria</taxon>
        <taxon>Parvularculales</taxon>
        <taxon>Parvularculaceae</taxon>
        <taxon>Parvularcula</taxon>
    </lineage>
</organism>